<keyword evidence="7 10" id="KW-0560">Oxidoreductase</keyword>
<dbReference type="PANTHER" id="PTHR43765">
    <property type="entry name" value="2-DEHYDROPANTOATE 2-REDUCTASE-RELATED"/>
    <property type="match status" value="1"/>
</dbReference>
<dbReference type="RefSeq" id="WP_017054022.1">
    <property type="nucleotide sequence ID" value="NZ_AJYW02000129.1"/>
</dbReference>
<comment type="function">
    <text evidence="10">Catalyzes the NADPH-dependent reduction of ketopantoate into pantoic acid.</text>
</comment>
<dbReference type="GO" id="GO:0050661">
    <property type="term" value="F:NADP binding"/>
    <property type="evidence" value="ECO:0007669"/>
    <property type="project" value="TreeGrafter"/>
</dbReference>
<name>A0A1E5CYR3_9VIBR</name>
<evidence type="ECO:0000259" key="11">
    <source>
        <dbReference type="Pfam" id="PF02558"/>
    </source>
</evidence>
<dbReference type="GO" id="GO:0008677">
    <property type="term" value="F:2-dehydropantoate 2-reductase activity"/>
    <property type="evidence" value="ECO:0007669"/>
    <property type="project" value="UniProtKB-EC"/>
</dbReference>
<dbReference type="InterPro" id="IPR008927">
    <property type="entry name" value="6-PGluconate_DH-like_C_sf"/>
</dbReference>
<evidence type="ECO:0000256" key="8">
    <source>
        <dbReference type="ARBA" id="ARBA00032024"/>
    </source>
</evidence>
<comment type="pathway">
    <text evidence="1 10">Cofactor biosynthesis; (R)-pantothenate biosynthesis; (R)-pantoate from 3-methyl-2-oxobutanoate: step 2/2.</text>
</comment>
<dbReference type="Pfam" id="PF02558">
    <property type="entry name" value="ApbA"/>
    <property type="match status" value="1"/>
</dbReference>
<keyword evidence="14" id="KW-1185">Reference proteome</keyword>
<comment type="catalytic activity">
    <reaction evidence="9 10">
        <text>(R)-pantoate + NADP(+) = 2-dehydropantoate + NADPH + H(+)</text>
        <dbReference type="Rhea" id="RHEA:16233"/>
        <dbReference type="ChEBI" id="CHEBI:11561"/>
        <dbReference type="ChEBI" id="CHEBI:15378"/>
        <dbReference type="ChEBI" id="CHEBI:15980"/>
        <dbReference type="ChEBI" id="CHEBI:57783"/>
        <dbReference type="ChEBI" id="CHEBI:58349"/>
        <dbReference type="EC" id="1.1.1.169"/>
    </reaction>
</comment>
<sequence length="303" mass="33489">MNITIVGPGAVGSLWACKLHQAGHNVSLCSRSTSKHLPIKLDNLPEISFHNNDAQRLQQTDVLLITVKSWQVNNALLPLLDKIDPKTILLFMHNGMGAVDDLHSQISHFPIVLATTTHGALKPSAQCVLHTGNGQTQIGAYNELGQQCSFLADVLNHALPSAAWNSDINAALWNKLAINCAINPLTALHQCKNGALAQPQFQIEIQEIITELVQVMKANHIQVDEKSLLTTIYNVINATAENYSSMHQDIHHKRNSEIDFITGFLIKAAAKHHITLPKNRALYESIKQIEHNWQSGESKITTR</sequence>
<feature type="domain" description="Ketopantoate reductase N-terminal" evidence="11">
    <location>
        <begin position="3"/>
        <end position="142"/>
    </location>
</feature>
<dbReference type="Gene3D" id="3.40.50.720">
    <property type="entry name" value="NAD(P)-binding Rossmann-like Domain"/>
    <property type="match status" value="1"/>
</dbReference>
<dbReference type="PANTHER" id="PTHR43765:SF2">
    <property type="entry name" value="2-DEHYDROPANTOATE 2-REDUCTASE"/>
    <property type="match status" value="1"/>
</dbReference>
<organism evidence="13 14">
    <name type="scientific">Vibrio genomosp. F6 str. FF-238</name>
    <dbReference type="NCBI Taxonomy" id="1191298"/>
    <lineage>
        <taxon>Bacteria</taxon>
        <taxon>Pseudomonadati</taxon>
        <taxon>Pseudomonadota</taxon>
        <taxon>Gammaproteobacteria</taxon>
        <taxon>Vibrionales</taxon>
        <taxon>Vibrionaceae</taxon>
        <taxon>Vibrio</taxon>
    </lineage>
</organism>
<dbReference type="NCBIfam" id="NF005087">
    <property type="entry name" value="PRK06522.1-1"/>
    <property type="match status" value="1"/>
</dbReference>
<feature type="domain" description="Ketopantoate reductase C-terminal" evidence="12">
    <location>
        <begin position="167"/>
        <end position="290"/>
    </location>
</feature>
<dbReference type="FunFam" id="1.10.1040.10:FF:000017">
    <property type="entry name" value="2-dehydropantoate 2-reductase"/>
    <property type="match status" value="1"/>
</dbReference>
<dbReference type="InterPro" id="IPR013328">
    <property type="entry name" value="6PGD_dom2"/>
</dbReference>
<evidence type="ECO:0000256" key="6">
    <source>
        <dbReference type="ARBA" id="ARBA00022857"/>
    </source>
</evidence>
<dbReference type="InterPro" id="IPR036291">
    <property type="entry name" value="NAD(P)-bd_dom_sf"/>
</dbReference>
<evidence type="ECO:0000313" key="14">
    <source>
        <dbReference type="Proteomes" id="UP000094165"/>
    </source>
</evidence>
<dbReference type="EMBL" id="AJYW02000129">
    <property type="protein sequence ID" value="OEE75978.1"/>
    <property type="molecule type" value="Genomic_DNA"/>
</dbReference>
<dbReference type="Gene3D" id="1.10.1040.10">
    <property type="entry name" value="N-(1-d-carboxylethyl)-l-norvaline Dehydrogenase, domain 2"/>
    <property type="match status" value="1"/>
</dbReference>
<protein>
    <recommendedName>
        <fullName evidence="4 10">2-dehydropantoate 2-reductase</fullName>
        <ecNumber evidence="3 10">1.1.1.169</ecNumber>
    </recommendedName>
    <alternativeName>
        <fullName evidence="8 10">Ketopantoate reductase</fullName>
    </alternativeName>
</protein>
<evidence type="ECO:0000256" key="1">
    <source>
        <dbReference type="ARBA" id="ARBA00004994"/>
    </source>
</evidence>
<dbReference type="InterPro" id="IPR013752">
    <property type="entry name" value="KPA_reductase"/>
</dbReference>
<gene>
    <name evidence="13" type="ORF">A130_15970</name>
</gene>
<accession>A0A1E5CYR3</accession>
<evidence type="ECO:0000256" key="5">
    <source>
        <dbReference type="ARBA" id="ARBA00022655"/>
    </source>
</evidence>
<proteinExistence type="inferred from homology"/>
<dbReference type="NCBIfam" id="TIGR00745">
    <property type="entry name" value="apbA_panE"/>
    <property type="match status" value="1"/>
</dbReference>
<dbReference type="Proteomes" id="UP000094165">
    <property type="component" value="Unassembled WGS sequence"/>
</dbReference>
<reference evidence="13 14" key="1">
    <citation type="journal article" date="2012" name="Science">
        <title>Ecological populations of bacteria act as socially cohesive units of antibiotic production and resistance.</title>
        <authorList>
            <person name="Cordero O.X."/>
            <person name="Wildschutte H."/>
            <person name="Kirkup B."/>
            <person name="Proehl S."/>
            <person name="Ngo L."/>
            <person name="Hussain F."/>
            <person name="Le Roux F."/>
            <person name="Mincer T."/>
            <person name="Polz M.F."/>
        </authorList>
    </citation>
    <scope>NUCLEOTIDE SEQUENCE [LARGE SCALE GENOMIC DNA]</scope>
    <source>
        <strain evidence="13 14">FF-238</strain>
    </source>
</reference>
<evidence type="ECO:0000259" key="12">
    <source>
        <dbReference type="Pfam" id="PF08546"/>
    </source>
</evidence>
<dbReference type="InterPro" id="IPR050838">
    <property type="entry name" value="Ketopantoate_reductase"/>
</dbReference>
<evidence type="ECO:0000256" key="7">
    <source>
        <dbReference type="ARBA" id="ARBA00023002"/>
    </source>
</evidence>
<evidence type="ECO:0000256" key="2">
    <source>
        <dbReference type="ARBA" id="ARBA00007870"/>
    </source>
</evidence>
<evidence type="ECO:0000256" key="9">
    <source>
        <dbReference type="ARBA" id="ARBA00048793"/>
    </source>
</evidence>
<keyword evidence="5 10" id="KW-0566">Pantothenate biosynthesis</keyword>
<evidence type="ECO:0000256" key="4">
    <source>
        <dbReference type="ARBA" id="ARBA00019465"/>
    </source>
</evidence>
<dbReference type="InterPro" id="IPR003710">
    <property type="entry name" value="ApbA"/>
</dbReference>
<dbReference type="SUPFAM" id="SSF48179">
    <property type="entry name" value="6-phosphogluconate dehydrogenase C-terminal domain-like"/>
    <property type="match status" value="1"/>
</dbReference>
<dbReference type="InterPro" id="IPR013332">
    <property type="entry name" value="KPR_N"/>
</dbReference>
<dbReference type="GO" id="GO:0005737">
    <property type="term" value="C:cytoplasm"/>
    <property type="evidence" value="ECO:0007669"/>
    <property type="project" value="TreeGrafter"/>
</dbReference>
<dbReference type="GO" id="GO:0015940">
    <property type="term" value="P:pantothenate biosynthetic process"/>
    <property type="evidence" value="ECO:0007669"/>
    <property type="project" value="UniProtKB-UniPathway"/>
</dbReference>
<dbReference type="Pfam" id="PF08546">
    <property type="entry name" value="ApbA_C"/>
    <property type="match status" value="1"/>
</dbReference>
<keyword evidence="6 10" id="KW-0521">NADP</keyword>
<evidence type="ECO:0000256" key="10">
    <source>
        <dbReference type="RuleBase" id="RU362068"/>
    </source>
</evidence>
<dbReference type="UniPathway" id="UPA00028">
    <property type="reaction ID" value="UER00004"/>
</dbReference>
<comment type="similarity">
    <text evidence="2 10">Belongs to the ketopantoate reductase family.</text>
</comment>
<dbReference type="AlphaFoldDB" id="A0A1E5CYR3"/>
<comment type="caution">
    <text evidence="13">The sequence shown here is derived from an EMBL/GenBank/DDBJ whole genome shotgun (WGS) entry which is preliminary data.</text>
</comment>
<dbReference type="SUPFAM" id="SSF51735">
    <property type="entry name" value="NAD(P)-binding Rossmann-fold domains"/>
    <property type="match status" value="1"/>
</dbReference>
<dbReference type="EC" id="1.1.1.169" evidence="3 10"/>
<evidence type="ECO:0000256" key="3">
    <source>
        <dbReference type="ARBA" id="ARBA00013014"/>
    </source>
</evidence>
<evidence type="ECO:0000313" key="13">
    <source>
        <dbReference type="EMBL" id="OEE75978.1"/>
    </source>
</evidence>